<gene>
    <name evidence="1" type="ORF">EDB81DRAFT_665208</name>
</gene>
<dbReference type="Proteomes" id="UP000738349">
    <property type="component" value="Unassembled WGS sequence"/>
</dbReference>
<organism evidence="1 2">
    <name type="scientific">Dactylonectria macrodidyma</name>
    <dbReference type="NCBI Taxonomy" id="307937"/>
    <lineage>
        <taxon>Eukaryota</taxon>
        <taxon>Fungi</taxon>
        <taxon>Dikarya</taxon>
        <taxon>Ascomycota</taxon>
        <taxon>Pezizomycotina</taxon>
        <taxon>Sordariomycetes</taxon>
        <taxon>Hypocreomycetidae</taxon>
        <taxon>Hypocreales</taxon>
        <taxon>Nectriaceae</taxon>
        <taxon>Dactylonectria</taxon>
    </lineage>
</organism>
<reference evidence="1" key="1">
    <citation type="journal article" date="2021" name="Nat. Commun.">
        <title>Genetic determinants of endophytism in the Arabidopsis root mycobiome.</title>
        <authorList>
            <person name="Mesny F."/>
            <person name="Miyauchi S."/>
            <person name="Thiergart T."/>
            <person name="Pickel B."/>
            <person name="Atanasova L."/>
            <person name="Karlsson M."/>
            <person name="Huettel B."/>
            <person name="Barry K.W."/>
            <person name="Haridas S."/>
            <person name="Chen C."/>
            <person name="Bauer D."/>
            <person name="Andreopoulos W."/>
            <person name="Pangilinan J."/>
            <person name="LaButti K."/>
            <person name="Riley R."/>
            <person name="Lipzen A."/>
            <person name="Clum A."/>
            <person name="Drula E."/>
            <person name="Henrissat B."/>
            <person name="Kohler A."/>
            <person name="Grigoriev I.V."/>
            <person name="Martin F.M."/>
            <person name="Hacquard S."/>
        </authorList>
    </citation>
    <scope>NUCLEOTIDE SEQUENCE</scope>
    <source>
        <strain evidence="1">MPI-CAGE-AT-0147</strain>
    </source>
</reference>
<evidence type="ECO:0000313" key="1">
    <source>
        <dbReference type="EMBL" id="KAH7123205.1"/>
    </source>
</evidence>
<sequence length="219" mass="25067">LIETMNGQITWAKFTKNAEVGDPVLQSRSERITIAFKGKYEPELDNVGAIPHMERDAEEAKSLYCPSKNQFMPIVEYQGGDVPVDLLEVLAVRLKVSLYFFEMKELIVQDDVSIVKGWICCRLRPSMKSFSKLIQQTDHFNVNGQESFKPLFDGDRRLVIEVSFQQQASDDMKPIRLDVKFHDHSCYGAISGFPMTLKVSLSPCEYSHFLLLSVLRPWL</sequence>
<dbReference type="OrthoDB" id="194358at2759"/>
<name>A0A9P9DPC4_9HYPO</name>
<accession>A0A9P9DPC4</accession>
<comment type="caution">
    <text evidence="1">The sequence shown here is derived from an EMBL/GenBank/DDBJ whole genome shotgun (WGS) entry which is preliminary data.</text>
</comment>
<feature type="non-terminal residue" evidence="1">
    <location>
        <position position="1"/>
    </location>
</feature>
<keyword evidence="2" id="KW-1185">Reference proteome</keyword>
<dbReference type="AlphaFoldDB" id="A0A9P9DPC4"/>
<evidence type="ECO:0000313" key="2">
    <source>
        <dbReference type="Proteomes" id="UP000738349"/>
    </source>
</evidence>
<dbReference type="EMBL" id="JAGMUV010000023">
    <property type="protein sequence ID" value="KAH7123205.1"/>
    <property type="molecule type" value="Genomic_DNA"/>
</dbReference>
<proteinExistence type="predicted"/>
<protein>
    <submittedName>
        <fullName evidence="1">Uncharacterized protein</fullName>
    </submittedName>
</protein>